<feature type="compositionally biased region" description="Polar residues" evidence="1">
    <location>
        <begin position="399"/>
        <end position="417"/>
    </location>
</feature>
<feature type="transmembrane region" description="Helical" evidence="2">
    <location>
        <begin position="216"/>
        <end position="243"/>
    </location>
</feature>
<dbReference type="EMBL" id="VFMM01000003">
    <property type="protein sequence ID" value="TQJ06707.1"/>
    <property type="molecule type" value="Genomic_DNA"/>
</dbReference>
<feature type="transmembrane region" description="Helical" evidence="2">
    <location>
        <begin position="26"/>
        <end position="43"/>
    </location>
</feature>
<evidence type="ECO:0000313" key="4">
    <source>
        <dbReference type="Proteomes" id="UP000316298"/>
    </source>
</evidence>
<feature type="transmembrane region" description="Helical" evidence="2">
    <location>
        <begin position="94"/>
        <end position="112"/>
    </location>
</feature>
<feature type="transmembrane region" description="Helical" evidence="2">
    <location>
        <begin position="483"/>
        <end position="504"/>
    </location>
</feature>
<feature type="transmembrane region" description="Helical" evidence="2">
    <location>
        <begin position="153"/>
        <end position="174"/>
    </location>
</feature>
<feature type="transmembrane region" description="Helical" evidence="2">
    <location>
        <begin position="525"/>
        <end position="542"/>
    </location>
</feature>
<feature type="transmembrane region" description="Helical" evidence="2">
    <location>
        <begin position="424"/>
        <end position="446"/>
    </location>
</feature>
<feature type="region of interest" description="Disordered" evidence="1">
    <location>
        <begin position="343"/>
        <end position="362"/>
    </location>
</feature>
<dbReference type="AlphaFoldDB" id="A0A542DUD6"/>
<feature type="transmembrane region" description="Helical" evidence="2">
    <location>
        <begin position="623"/>
        <end position="642"/>
    </location>
</feature>
<evidence type="ECO:0000256" key="1">
    <source>
        <dbReference type="SAM" id="MobiDB-lite"/>
    </source>
</evidence>
<feature type="transmembrane region" description="Helical" evidence="2">
    <location>
        <begin position="55"/>
        <end position="73"/>
    </location>
</feature>
<proteinExistence type="predicted"/>
<keyword evidence="2" id="KW-0812">Transmembrane</keyword>
<accession>A0A542DUD6</accession>
<protein>
    <recommendedName>
        <fullName evidence="5">Patatin-like phospholipase</fullName>
    </recommendedName>
</protein>
<feature type="transmembrane region" description="Helical" evidence="2">
    <location>
        <begin position="548"/>
        <end position="574"/>
    </location>
</feature>
<keyword evidence="2" id="KW-1133">Transmembrane helix</keyword>
<dbReference type="Gene3D" id="3.40.1090.10">
    <property type="entry name" value="Cytosolic phospholipase A2 catalytic domain"/>
    <property type="match status" value="1"/>
</dbReference>
<dbReference type="Proteomes" id="UP000316298">
    <property type="component" value="Unassembled WGS sequence"/>
</dbReference>
<reference evidence="3 4" key="1">
    <citation type="submission" date="2019-06" db="EMBL/GenBank/DDBJ databases">
        <title>Sequencing the genomes of 1000 actinobacteria strains.</title>
        <authorList>
            <person name="Klenk H.-P."/>
        </authorList>
    </citation>
    <scope>NUCLEOTIDE SEQUENCE [LARGE SCALE GENOMIC DNA]</scope>
    <source>
        <strain evidence="3 4">DSM 17305</strain>
    </source>
</reference>
<dbReference type="RefSeq" id="WP_141861149.1">
    <property type="nucleotide sequence ID" value="NZ_BAAAKA010000052.1"/>
</dbReference>
<keyword evidence="4" id="KW-1185">Reference proteome</keyword>
<gene>
    <name evidence="3" type="ORF">FB475_6373</name>
</gene>
<feature type="transmembrane region" description="Helical" evidence="2">
    <location>
        <begin position="581"/>
        <end position="603"/>
    </location>
</feature>
<evidence type="ECO:0000313" key="3">
    <source>
        <dbReference type="EMBL" id="TQJ06707.1"/>
    </source>
</evidence>
<feature type="region of interest" description="Disordered" evidence="1">
    <location>
        <begin position="386"/>
        <end position="417"/>
    </location>
</feature>
<comment type="caution">
    <text evidence="3">The sequence shown here is derived from an EMBL/GenBank/DDBJ whole genome shotgun (WGS) entry which is preliminary data.</text>
</comment>
<name>A0A542DUD6_9ACTN</name>
<dbReference type="OrthoDB" id="100544at2"/>
<evidence type="ECO:0000256" key="2">
    <source>
        <dbReference type="SAM" id="Phobius"/>
    </source>
</evidence>
<sequence length="1083" mass="115424">MANLVDPPTGGLTPDTDVSFHYWRRVLWLVVGTAAFAVAAGLLGDRLGRGPQAAWVTLLVIAVVLGLVLVFRTELVARVLPTPESEQQPQNQLAVLRWGTLILAVLVTAHFGSTASLKGRPRSIVAIELSGNSKAWTACACDDALTRALRQDFWFIASYVLLLGVLVLWAGVYFRLPMLRRARNAVAISVVVAGVLDVAENIFMLAGGSADGPWELAAVCAWAKFALLLGAVVYTAAGAFAWWSTPRWVRLASLALPEYARKPADKDGPAAAGTAVDRGAAPRGVAEHGIALSGGGIRAASISLGALQVLDGGVLGWSTARAVTAVSGGSNMAAGWSIARSSYRTDDGGDPGRVQPADLAPPPWVMQPNGWLTPEERHLVDNLGYLASNEPRGSDTDPAATNSTKQDALAGNQPSGTASYRPTVWATVVAGLSVNALVLTSILWAITRPVGWMLRKFVGQHGTLPAGAMHGLVKEHGLARPGLVFLVVGFAIVLLWTLAGQFLVGPAQNQPWARLTMVALKWASYAALGIGVALALTVWAFVELVGGVAHLSLATTIAGATAGAGVVGSAVRILRKPAARFAPMLGGVAFIVVALCVAALSTWSAAEHGVRWSGNDLLSWQSGWNWVLALAIVAYVILGPSPEEWSLAPFYRGKLRLAYATYRTANDARVEAYQNDNVAGDDKTKREPGLFSFNEDGGVRTPLVVCTTSTVTSRAVRSHYGTPALSVTFDPARTTLHLPQDGRGHTLEFAASTRVLDRLGQGLHKRITTMMAVAISSAAVSPAMGRIGIGPTSMLLTFFNIRLGVWIANPRFITQLEANGLQGKDELRYARTGLGYLFKEFFGIHDLDDPYLYLTDGGHWENTGLVELLRIPEVTEIVCVDADSGPGDATTSLGKAIAIAPSECDIRIDISLDPLRAAPSASRVPAYSPRTVNIGFFTKGAGFFTDQTQVGVLWYAKPGLAKEMPAGLLAFHERYPSYPRESTLNQFFDTASFVAYRNFGRYNAGQILLARSKLGEALTELLTLSDADLHQQLSEQAADPSAHWVLVELFRAARSVPHADSVDTPTCVAAYCRAVRNSLVTPL</sequence>
<feature type="transmembrane region" description="Helical" evidence="2">
    <location>
        <begin position="186"/>
        <end position="210"/>
    </location>
</feature>
<organism evidence="3 4">
    <name type="scientific">Kribbella jejuensis</name>
    <dbReference type="NCBI Taxonomy" id="236068"/>
    <lineage>
        <taxon>Bacteria</taxon>
        <taxon>Bacillati</taxon>
        <taxon>Actinomycetota</taxon>
        <taxon>Actinomycetes</taxon>
        <taxon>Propionibacteriales</taxon>
        <taxon>Kribbellaceae</taxon>
        <taxon>Kribbella</taxon>
    </lineage>
</organism>
<keyword evidence="2" id="KW-0472">Membrane</keyword>
<evidence type="ECO:0008006" key="5">
    <source>
        <dbReference type="Google" id="ProtNLM"/>
    </source>
</evidence>